<organism evidence="2 3">
    <name type="scientific">Escallonia rubra</name>
    <dbReference type="NCBI Taxonomy" id="112253"/>
    <lineage>
        <taxon>Eukaryota</taxon>
        <taxon>Viridiplantae</taxon>
        <taxon>Streptophyta</taxon>
        <taxon>Embryophyta</taxon>
        <taxon>Tracheophyta</taxon>
        <taxon>Spermatophyta</taxon>
        <taxon>Magnoliopsida</taxon>
        <taxon>eudicotyledons</taxon>
        <taxon>Gunneridae</taxon>
        <taxon>Pentapetalae</taxon>
        <taxon>asterids</taxon>
        <taxon>campanulids</taxon>
        <taxon>Escalloniales</taxon>
        <taxon>Escalloniaceae</taxon>
        <taxon>Escallonia</taxon>
    </lineage>
</organism>
<evidence type="ECO:0000313" key="3">
    <source>
        <dbReference type="Proteomes" id="UP001187471"/>
    </source>
</evidence>
<keyword evidence="3" id="KW-1185">Reference proteome</keyword>
<accession>A0AA88SF64</accession>
<feature type="transmembrane region" description="Helical" evidence="1">
    <location>
        <begin position="199"/>
        <end position="222"/>
    </location>
</feature>
<keyword evidence="1" id="KW-0812">Transmembrane</keyword>
<evidence type="ECO:0000256" key="1">
    <source>
        <dbReference type="SAM" id="Phobius"/>
    </source>
</evidence>
<name>A0AA88SF64_9ASTE</name>
<keyword evidence="1" id="KW-1133">Transmembrane helix</keyword>
<sequence>MFGREARCENLYIYPPLYSAQSPKMQTKLVSGSGDSAEFVIELLIWKDNEKLMYVKDKVAAVGKLIRFIGDLVSALLQGLIKLGSYGAEVTHAILPGKARTTFNKRIRYVSSFWSQQGAVTWDFPETINKAAFPLLRHEPLRDEVCGVSTTLSDSPIEQQRVYISFSAGFCNKQRITTNGKSKSITSKTKKSPDHLNRLCLLVIMFFVWEGGGAAAAAAAAAPGDSLSLLKYENKTLVDPNYATYHPATNSSYNESY</sequence>
<feature type="non-terminal residue" evidence="2">
    <location>
        <position position="1"/>
    </location>
</feature>
<keyword evidence="1" id="KW-0472">Membrane</keyword>
<protein>
    <submittedName>
        <fullName evidence="2">Uncharacterized protein</fullName>
    </submittedName>
</protein>
<dbReference type="EMBL" id="JAVXUO010000829">
    <property type="protein sequence ID" value="KAK2988705.1"/>
    <property type="molecule type" value="Genomic_DNA"/>
</dbReference>
<evidence type="ECO:0000313" key="2">
    <source>
        <dbReference type="EMBL" id="KAK2988705.1"/>
    </source>
</evidence>
<comment type="caution">
    <text evidence="2">The sequence shown here is derived from an EMBL/GenBank/DDBJ whole genome shotgun (WGS) entry which is preliminary data.</text>
</comment>
<dbReference type="AlphaFoldDB" id="A0AA88SF64"/>
<gene>
    <name evidence="2" type="ORF">RJ640_020970</name>
</gene>
<proteinExistence type="predicted"/>
<dbReference type="Proteomes" id="UP001187471">
    <property type="component" value="Unassembled WGS sequence"/>
</dbReference>
<reference evidence="2" key="1">
    <citation type="submission" date="2022-12" db="EMBL/GenBank/DDBJ databases">
        <title>Draft genome assemblies for two species of Escallonia (Escalloniales).</title>
        <authorList>
            <person name="Chanderbali A."/>
            <person name="Dervinis C."/>
            <person name="Anghel I."/>
            <person name="Soltis D."/>
            <person name="Soltis P."/>
            <person name="Zapata F."/>
        </authorList>
    </citation>
    <scope>NUCLEOTIDE SEQUENCE</scope>
    <source>
        <strain evidence="2">UCBG92.1500</strain>
        <tissue evidence="2">Leaf</tissue>
    </source>
</reference>